<evidence type="ECO:0000313" key="2">
    <source>
        <dbReference type="EMBL" id="OCH99259.1"/>
    </source>
</evidence>
<organism evidence="2 3">
    <name type="scientific">Legionella jamestowniensis</name>
    <dbReference type="NCBI Taxonomy" id="455"/>
    <lineage>
        <taxon>Bacteria</taxon>
        <taxon>Pseudomonadati</taxon>
        <taxon>Pseudomonadota</taxon>
        <taxon>Gammaproteobacteria</taxon>
        <taxon>Legionellales</taxon>
        <taxon>Legionellaceae</taxon>
        <taxon>Legionella</taxon>
    </lineage>
</organism>
<gene>
    <name evidence="2" type="ORF">A8135_08420</name>
</gene>
<evidence type="ECO:0000313" key="3">
    <source>
        <dbReference type="Proteomes" id="UP000093336"/>
    </source>
</evidence>
<accession>A0ABX2XX94</accession>
<protein>
    <recommendedName>
        <fullName evidence="1">DUF1835 domain-containing protein</fullName>
    </recommendedName>
</protein>
<reference evidence="2 3" key="1">
    <citation type="submission" date="2016-05" db="EMBL/GenBank/DDBJ databases">
        <authorList>
            <person name="Prochazka B."/>
            <person name="Indra A."/>
            <person name="Hasenberger P."/>
            <person name="Blaschitz M."/>
            <person name="Wagner L."/>
            <person name="Wewalka G."/>
            <person name="Sorschag S."/>
            <person name="Schmid D."/>
            <person name="Ruppitsch W."/>
        </authorList>
    </citation>
    <scope>NUCLEOTIDE SEQUENCE [LARGE SCALE GENOMIC DNA]</scope>
    <source>
        <strain evidence="2 3">974010_12</strain>
    </source>
</reference>
<dbReference type="Pfam" id="PF08874">
    <property type="entry name" value="DUF1835"/>
    <property type="match status" value="1"/>
</dbReference>
<sequence>MYTGETFSFLMMNMQLLHITNGDYAAELIKKAFNTQDVVPLCDILYEGPVQSNLNSKQFSHERAEYLASRGYGSYETIAASFHKIETQLTCLTQFNEIVLWFEHDTYDQLQLLQILSYLSQHQPNSALSLICINHYPGIELFLGLGQLEEEQIKALFPCRQKITETQLKLGNQLWEAFIAPEPLPLLKLTKNDLSDLPFIKNALIRYFREFPSNHNGLTWTEQYILDSILAETNTIVELFRQLPVIEEEYFLGMGDVTFKQIITRLAEAESPLIKIKPIKGNDDDVELELTTLGEQIAQGGGDWVVVNGIDCWRGGVHLTPENLWRYSLATNELIGPFNLNV</sequence>
<name>A0ABX2XX94_9GAMM</name>
<feature type="domain" description="DUF1835" evidence="1">
    <location>
        <begin position="17"/>
        <end position="123"/>
    </location>
</feature>
<dbReference type="EMBL" id="LYOZ01000002">
    <property type="protein sequence ID" value="OCH99259.1"/>
    <property type="molecule type" value="Genomic_DNA"/>
</dbReference>
<proteinExistence type="predicted"/>
<keyword evidence="3" id="KW-1185">Reference proteome</keyword>
<dbReference type="Proteomes" id="UP000093336">
    <property type="component" value="Unassembled WGS sequence"/>
</dbReference>
<comment type="caution">
    <text evidence="2">The sequence shown here is derived from an EMBL/GenBank/DDBJ whole genome shotgun (WGS) entry which is preliminary data.</text>
</comment>
<evidence type="ECO:0000259" key="1">
    <source>
        <dbReference type="Pfam" id="PF08874"/>
    </source>
</evidence>
<dbReference type="InterPro" id="IPR014973">
    <property type="entry name" value="DUF1835"/>
</dbReference>